<sequence length="129" mass="14294">MNNNHMGILTEERVKINVSETAGENCCVAARDGQKVYNKIAAALCENKKIELSFAETAELTPAFLNSAIGQLYGCFPAEQIESSLLFTDISDEDEVILKRVIERAKTYFEHAYTCRKALKDVLGGEEDA</sequence>
<reference evidence="2 3" key="1">
    <citation type="submission" date="2016-09" db="EMBL/GenBank/DDBJ databases">
        <title>Complete Genome Sequence of Methanosarcina thermophila MT-1.</title>
        <authorList>
            <person name="Kouzuma A."/>
        </authorList>
    </citation>
    <scope>NUCLEOTIDE SEQUENCE [LARGE SCALE GENOMIC DNA]</scope>
    <source>
        <strain evidence="2 3">MT-1</strain>
    </source>
</reference>
<dbReference type="AlphaFoldDB" id="A0A3G9CTH4"/>
<dbReference type="InterPro" id="IPR025474">
    <property type="entry name" value="DUF4325"/>
</dbReference>
<feature type="domain" description="DUF4325" evidence="1">
    <location>
        <begin position="32"/>
        <end position="94"/>
    </location>
</feature>
<gene>
    <name evidence="2" type="ORF">MESMT1_1525</name>
</gene>
<dbReference type="EMBL" id="AP017646">
    <property type="protein sequence ID" value="BAW29455.1"/>
    <property type="molecule type" value="Genomic_DNA"/>
</dbReference>
<proteinExistence type="predicted"/>
<evidence type="ECO:0000313" key="3">
    <source>
        <dbReference type="Proteomes" id="UP000265557"/>
    </source>
</evidence>
<evidence type="ECO:0000259" key="1">
    <source>
        <dbReference type="Pfam" id="PF14213"/>
    </source>
</evidence>
<organism evidence="2 3">
    <name type="scientific">Methanosarcina thermophila</name>
    <dbReference type="NCBI Taxonomy" id="2210"/>
    <lineage>
        <taxon>Archaea</taxon>
        <taxon>Methanobacteriati</taxon>
        <taxon>Methanobacteriota</taxon>
        <taxon>Stenosarchaea group</taxon>
        <taxon>Methanomicrobia</taxon>
        <taxon>Methanosarcinales</taxon>
        <taxon>Methanosarcinaceae</taxon>
        <taxon>Methanosarcina</taxon>
    </lineage>
</organism>
<accession>A0A3G9CTH4</accession>
<name>A0A3G9CTH4_METTE</name>
<dbReference type="Pfam" id="PF14213">
    <property type="entry name" value="DUF4325"/>
    <property type="match status" value="1"/>
</dbReference>
<protein>
    <recommendedName>
        <fullName evidence="1">DUF4325 domain-containing protein</fullName>
    </recommendedName>
</protein>
<dbReference type="Proteomes" id="UP000265557">
    <property type="component" value="Chromosome"/>
</dbReference>
<evidence type="ECO:0000313" key="2">
    <source>
        <dbReference type="EMBL" id="BAW29455.1"/>
    </source>
</evidence>